<evidence type="ECO:0000313" key="1">
    <source>
        <dbReference type="EMBL" id="VDN24138.1"/>
    </source>
</evidence>
<dbReference type="Proteomes" id="UP000271889">
    <property type="component" value="Unassembled WGS sequence"/>
</dbReference>
<reference evidence="1 2" key="1">
    <citation type="submission" date="2018-11" db="EMBL/GenBank/DDBJ databases">
        <authorList>
            <consortium name="Pathogen Informatics"/>
        </authorList>
    </citation>
    <scope>NUCLEOTIDE SEQUENCE [LARGE SCALE GENOMIC DNA]</scope>
</reference>
<accession>A0A3P7MNP4</accession>
<organism evidence="1 2">
    <name type="scientific">Cylicostephanus goldi</name>
    <name type="common">Nematode worm</name>
    <dbReference type="NCBI Taxonomy" id="71465"/>
    <lineage>
        <taxon>Eukaryota</taxon>
        <taxon>Metazoa</taxon>
        <taxon>Ecdysozoa</taxon>
        <taxon>Nematoda</taxon>
        <taxon>Chromadorea</taxon>
        <taxon>Rhabditida</taxon>
        <taxon>Rhabditina</taxon>
        <taxon>Rhabditomorpha</taxon>
        <taxon>Strongyloidea</taxon>
        <taxon>Strongylidae</taxon>
        <taxon>Cylicostephanus</taxon>
    </lineage>
</organism>
<name>A0A3P7MNP4_CYLGO</name>
<proteinExistence type="predicted"/>
<keyword evidence="2" id="KW-1185">Reference proteome</keyword>
<evidence type="ECO:0000313" key="2">
    <source>
        <dbReference type="Proteomes" id="UP000271889"/>
    </source>
</evidence>
<sequence length="103" mass="12151">FEDVNEDDEPIEGCNLQEDNCFTERFEQQDSIVFVDPDVKMGRNACRSKLSDINEETEEIVFGPEDVPDDHSYLFDVSITFTRYNYRILIFNALTYRMLKSTY</sequence>
<protein>
    <submittedName>
        <fullName evidence="1">Uncharacterized protein</fullName>
    </submittedName>
</protein>
<feature type="non-terminal residue" evidence="1">
    <location>
        <position position="1"/>
    </location>
</feature>
<dbReference type="EMBL" id="UYRV01108246">
    <property type="protein sequence ID" value="VDN24138.1"/>
    <property type="molecule type" value="Genomic_DNA"/>
</dbReference>
<gene>
    <name evidence="1" type="ORF">CGOC_LOCUS9760</name>
</gene>
<dbReference type="AlphaFoldDB" id="A0A3P7MNP4"/>